<evidence type="ECO:0000256" key="1">
    <source>
        <dbReference type="PROSITE-ProRule" id="PRU00266"/>
    </source>
</evidence>
<accession>A0AAV7JJP1</accession>
<organism evidence="3 4">
    <name type="scientific">Oopsacas minuta</name>
    <dbReference type="NCBI Taxonomy" id="111878"/>
    <lineage>
        <taxon>Eukaryota</taxon>
        <taxon>Metazoa</taxon>
        <taxon>Porifera</taxon>
        <taxon>Hexactinellida</taxon>
        <taxon>Hexasterophora</taxon>
        <taxon>Lyssacinosida</taxon>
        <taxon>Leucopsacidae</taxon>
        <taxon>Oopsacas</taxon>
    </lineage>
</organism>
<keyword evidence="1" id="KW-0694">RNA-binding</keyword>
<dbReference type="Gene3D" id="3.30.160.20">
    <property type="match status" value="1"/>
</dbReference>
<evidence type="ECO:0000313" key="3">
    <source>
        <dbReference type="EMBL" id="KAI6648908.1"/>
    </source>
</evidence>
<dbReference type="SUPFAM" id="SSF54768">
    <property type="entry name" value="dsRNA-binding domain-like"/>
    <property type="match status" value="1"/>
</dbReference>
<sequence length="285" mass="31924">MLSQNRYGNLQGTSLNNTIEPMATCLPETSEIIETTDSVPSDCKKHFVEFCQKNKIPKPTFRQTIDSFSKDGYVTEATWQAPNEPDSKPLVFSIKVRGKTKREAEGEASKRLLIEVESWFEQHKPEEILGNVKGDLQTLGMIELPVFNCTLTVDDSIAGKHTTTGNGVAKKIAEKEAANKMLRILTEVLESTPTPFDIPNANIEDIQSEISKSFPDYRIEYIEEKQDKESCIYLLTSCTLVLKRDEHRSIVVASGSAATDEEAKLVCARLCLQYSQQIRGLIDTK</sequence>
<comment type="caution">
    <text evidence="3">The sequence shown here is derived from an EMBL/GenBank/DDBJ whole genome shotgun (WGS) entry which is preliminary data.</text>
</comment>
<dbReference type="GO" id="GO:0003723">
    <property type="term" value="F:RNA binding"/>
    <property type="evidence" value="ECO:0007669"/>
    <property type="project" value="UniProtKB-UniRule"/>
</dbReference>
<dbReference type="PROSITE" id="PS50137">
    <property type="entry name" value="DS_RBD"/>
    <property type="match status" value="1"/>
</dbReference>
<dbReference type="CDD" id="cd00048">
    <property type="entry name" value="DSRM_SF"/>
    <property type="match status" value="1"/>
</dbReference>
<proteinExistence type="predicted"/>
<dbReference type="EMBL" id="JAKMXF010000324">
    <property type="protein sequence ID" value="KAI6648908.1"/>
    <property type="molecule type" value="Genomic_DNA"/>
</dbReference>
<dbReference type="InterPro" id="IPR014720">
    <property type="entry name" value="dsRBD_dom"/>
</dbReference>
<gene>
    <name evidence="3" type="ORF">LOD99_6981</name>
</gene>
<name>A0AAV7JJP1_9METZ</name>
<dbReference type="Proteomes" id="UP001165289">
    <property type="component" value="Unassembled WGS sequence"/>
</dbReference>
<dbReference type="AlphaFoldDB" id="A0AAV7JJP1"/>
<feature type="domain" description="DRBM" evidence="2">
    <location>
        <begin position="147"/>
        <end position="187"/>
    </location>
</feature>
<evidence type="ECO:0000259" key="2">
    <source>
        <dbReference type="PROSITE" id="PS50137"/>
    </source>
</evidence>
<reference evidence="3 4" key="1">
    <citation type="journal article" date="2023" name="BMC Biol.">
        <title>The compact genome of the sponge Oopsacas minuta (Hexactinellida) is lacking key metazoan core genes.</title>
        <authorList>
            <person name="Santini S."/>
            <person name="Schenkelaars Q."/>
            <person name="Jourda C."/>
            <person name="Duchesne M."/>
            <person name="Belahbib H."/>
            <person name="Rocher C."/>
            <person name="Selva M."/>
            <person name="Riesgo A."/>
            <person name="Vervoort M."/>
            <person name="Leys S.P."/>
            <person name="Kodjabachian L."/>
            <person name="Le Bivic A."/>
            <person name="Borchiellini C."/>
            <person name="Claverie J.M."/>
            <person name="Renard E."/>
        </authorList>
    </citation>
    <scope>NUCLEOTIDE SEQUENCE [LARGE SCALE GENOMIC DNA]</scope>
    <source>
        <strain evidence="3">SPO-2</strain>
    </source>
</reference>
<keyword evidence="4" id="KW-1185">Reference proteome</keyword>
<protein>
    <recommendedName>
        <fullName evidence="2">DRBM domain-containing protein</fullName>
    </recommendedName>
</protein>
<evidence type="ECO:0000313" key="4">
    <source>
        <dbReference type="Proteomes" id="UP001165289"/>
    </source>
</evidence>